<evidence type="ECO:0000256" key="3">
    <source>
        <dbReference type="ARBA" id="ARBA00022832"/>
    </source>
</evidence>
<comment type="caution">
    <text evidence="10">The sequence shown here is derived from an EMBL/GenBank/DDBJ whole genome shotgun (WGS) entry which is preliminary data.</text>
</comment>
<keyword evidence="3" id="KW-0276">Fatty acid metabolism</keyword>
<dbReference type="FunFam" id="3.30.300.30:FF:000008">
    <property type="entry name" value="2,3-dihydroxybenzoate-AMP ligase"/>
    <property type="match status" value="1"/>
</dbReference>
<dbReference type="InterPro" id="IPR042099">
    <property type="entry name" value="ANL_N_sf"/>
</dbReference>
<dbReference type="NCBIfam" id="NF006020">
    <property type="entry name" value="PRK08162.1"/>
    <property type="match status" value="1"/>
</dbReference>
<evidence type="ECO:0000313" key="11">
    <source>
        <dbReference type="Proteomes" id="UP000672602"/>
    </source>
</evidence>
<dbReference type="FunFam" id="3.40.50.12780:FF:000003">
    <property type="entry name" value="Long-chain-fatty-acid--CoA ligase FadD"/>
    <property type="match status" value="1"/>
</dbReference>
<dbReference type="EMBL" id="JAGMWN010000001">
    <property type="protein sequence ID" value="MBP5855487.1"/>
    <property type="molecule type" value="Genomic_DNA"/>
</dbReference>
<comment type="catalytic activity">
    <reaction evidence="5">
        <text>3-(methylsulfanyl)propanoate + ATP + CoA = 3-(methylsulfanyl)propanoyl-CoA + AMP + diphosphate</text>
        <dbReference type="Rhea" id="RHEA:43052"/>
        <dbReference type="ChEBI" id="CHEBI:30616"/>
        <dbReference type="ChEBI" id="CHEBI:33019"/>
        <dbReference type="ChEBI" id="CHEBI:49016"/>
        <dbReference type="ChEBI" id="CHEBI:57287"/>
        <dbReference type="ChEBI" id="CHEBI:82815"/>
        <dbReference type="ChEBI" id="CHEBI:456215"/>
        <dbReference type="EC" id="6.2.1.44"/>
    </reaction>
    <physiologicalReaction direction="left-to-right" evidence="5">
        <dbReference type="Rhea" id="RHEA:43053"/>
    </physiologicalReaction>
</comment>
<dbReference type="PANTHER" id="PTHR43859">
    <property type="entry name" value="ACYL-ACTIVATING ENZYME"/>
    <property type="match status" value="1"/>
</dbReference>
<name>A0A8J7S4H4_9PROT</name>
<evidence type="ECO:0000259" key="9">
    <source>
        <dbReference type="Pfam" id="PF13193"/>
    </source>
</evidence>
<reference evidence="10" key="1">
    <citation type="submission" date="2021-04" db="EMBL/GenBank/DDBJ databases">
        <authorList>
            <person name="Zhang D.-C."/>
        </authorList>
    </citation>
    <scope>NUCLEOTIDE SEQUENCE</scope>
    <source>
        <strain evidence="10">CGMCC 1.15697</strain>
    </source>
</reference>
<dbReference type="Gene3D" id="3.40.50.12780">
    <property type="entry name" value="N-terminal domain of ligase-like"/>
    <property type="match status" value="1"/>
</dbReference>
<evidence type="ECO:0000256" key="4">
    <source>
        <dbReference type="ARBA" id="ARBA00023098"/>
    </source>
</evidence>
<keyword evidence="4" id="KW-0443">Lipid metabolism</keyword>
<keyword evidence="11" id="KW-1185">Reference proteome</keyword>
<protein>
    <recommendedName>
        <fullName evidence="7">3-methylmercaptopropionyl-CoA ligase</fullName>
        <ecNumber evidence="6">6.2.1.44</ecNumber>
    </recommendedName>
</protein>
<dbReference type="AlphaFoldDB" id="A0A8J7S4H4"/>
<dbReference type="GO" id="GO:0006631">
    <property type="term" value="P:fatty acid metabolic process"/>
    <property type="evidence" value="ECO:0007669"/>
    <property type="project" value="UniProtKB-KW"/>
</dbReference>
<proteinExistence type="inferred from homology"/>
<gene>
    <name evidence="10" type="ORF">KAJ83_00570</name>
</gene>
<evidence type="ECO:0000256" key="7">
    <source>
        <dbReference type="ARBA" id="ARBA00067668"/>
    </source>
</evidence>
<feature type="domain" description="AMP-binding enzyme C-terminal" evidence="9">
    <location>
        <begin position="451"/>
        <end position="527"/>
    </location>
</feature>
<dbReference type="InterPro" id="IPR025110">
    <property type="entry name" value="AMP-bd_C"/>
</dbReference>
<dbReference type="CDD" id="cd12118">
    <property type="entry name" value="ttLC_FACS_AEE21_like"/>
    <property type="match status" value="1"/>
</dbReference>
<evidence type="ECO:0000259" key="8">
    <source>
        <dbReference type="Pfam" id="PF00501"/>
    </source>
</evidence>
<dbReference type="Gene3D" id="3.30.300.30">
    <property type="match status" value="1"/>
</dbReference>
<feature type="domain" description="AMP-dependent synthetase/ligase" evidence="8">
    <location>
        <begin position="22"/>
        <end position="401"/>
    </location>
</feature>
<dbReference type="InterPro" id="IPR045851">
    <property type="entry name" value="AMP-bd_C_sf"/>
</dbReference>
<dbReference type="SUPFAM" id="SSF56801">
    <property type="entry name" value="Acetyl-CoA synthetase-like"/>
    <property type="match status" value="1"/>
</dbReference>
<dbReference type="Pfam" id="PF00501">
    <property type="entry name" value="AMP-binding"/>
    <property type="match status" value="1"/>
</dbReference>
<evidence type="ECO:0000313" key="10">
    <source>
        <dbReference type="EMBL" id="MBP5855487.1"/>
    </source>
</evidence>
<dbReference type="PROSITE" id="PS00455">
    <property type="entry name" value="AMP_BINDING"/>
    <property type="match status" value="1"/>
</dbReference>
<dbReference type="InterPro" id="IPR020845">
    <property type="entry name" value="AMP-binding_CS"/>
</dbReference>
<dbReference type="NCBIfam" id="NF004837">
    <property type="entry name" value="PRK06187.1"/>
    <property type="match status" value="1"/>
</dbReference>
<evidence type="ECO:0000256" key="6">
    <source>
        <dbReference type="ARBA" id="ARBA00066616"/>
    </source>
</evidence>
<evidence type="ECO:0000256" key="5">
    <source>
        <dbReference type="ARBA" id="ARBA00051915"/>
    </source>
</evidence>
<sequence length="541" mass="59581">MYDRDLDRTPANFVPLSPISFLERAANLYPDRVAIIHGARRITYGEFLKRVRRFASALAKRGIGKGDTVSVMALNTPALLEAHYAVPMVGAVLNAINTRLDPATVAFILTHGEAKAVFTDRELNPIMGPALEQLDRKPDFVVDIDDAEAAEGEFVGEIEYEAFLEQGDPDHPITLPADEWDSLCLNYTSGTTGNPKGVVYHHRGAYLNALSNAMTFNLTRESVYLWTLPMFHCNGWTYTWAVTAACGTHVCLRKVDPAKIFPMIAEHGVTHMCGAPIVLTMLIHAPGEQKRTFPQRVEVATGGAAPPSAVISKMENMGFNVTHLYGMTECYGPATVCAWQDDWDDMELEARAARMARQGTNMVAVAGYRVADEESFEDVPRDGKTVGMLMLRSNTVMKGYLKNPEATREALRNGWLSTGDLAVMHPDGYVEIKDRAKDIIISGGENISSLEVEEVLYKHPDIVEAAVVAAPHEKWGETPVAYVTPKPEAVGRLTADAVIDYCKEHMARFKAPTRIVFGPLPKTSTGKIQKFVLREQAKETG</sequence>
<dbReference type="PANTHER" id="PTHR43859:SF4">
    <property type="entry name" value="BUTANOATE--COA LIGASE AAE1-RELATED"/>
    <property type="match status" value="1"/>
</dbReference>
<dbReference type="InterPro" id="IPR000873">
    <property type="entry name" value="AMP-dep_synth/lig_dom"/>
</dbReference>
<dbReference type="Proteomes" id="UP000672602">
    <property type="component" value="Unassembled WGS sequence"/>
</dbReference>
<accession>A0A8J7S4H4</accession>
<comment type="similarity">
    <text evidence="1">Belongs to the ATP-dependent AMP-binding enzyme family.</text>
</comment>
<evidence type="ECO:0000256" key="1">
    <source>
        <dbReference type="ARBA" id="ARBA00006432"/>
    </source>
</evidence>
<keyword evidence="2" id="KW-0436">Ligase</keyword>
<evidence type="ECO:0000256" key="2">
    <source>
        <dbReference type="ARBA" id="ARBA00022598"/>
    </source>
</evidence>
<dbReference type="GO" id="GO:0016874">
    <property type="term" value="F:ligase activity"/>
    <property type="evidence" value="ECO:0007669"/>
    <property type="project" value="UniProtKB-KW"/>
</dbReference>
<dbReference type="EC" id="6.2.1.44" evidence="6"/>
<organism evidence="10 11">
    <name type="scientific">Marivibrio halodurans</name>
    <dbReference type="NCBI Taxonomy" id="2039722"/>
    <lineage>
        <taxon>Bacteria</taxon>
        <taxon>Pseudomonadati</taxon>
        <taxon>Pseudomonadota</taxon>
        <taxon>Alphaproteobacteria</taxon>
        <taxon>Rhodospirillales</taxon>
        <taxon>Rhodospirillaceae</taxon>
        <taxon>Marivibrio</taxon>
    </lineage>
</organism>
<dbReference type="Pfam" id="PF13193">
    <property type="entry name" value="AMP-binding_C"/>
    <property type="match status" value="1"/>
</dbReference>